<dbReference type="InterPro" id="IPR001810">
    <property type="entry name" value="F-box_dom"/>
</dbReference>
<dbReference type="SUPFAM" id="SSF81383">
    <property type="entry name" value="F-box domain"/>
    <property type="match status" value="1"/>
</dbReference>
<gene>
    <name evidence="2" type="ORF">TIFTF001_003092</name>
</gene>
<dbReference type="AlphaFoldDB" id="A0AA88CV89"/>
<feature type="domain" description="F-box" evidence="1">
    <location>
        <begin position="13"/>
        <end position="59"/>
    </location>
</feature>
<organism evidence="2 3">
    <name type="scientific">Ficus carica</name>
    <name type="common">Common fig</name>
    <dbReference type="NCBI Taxonomy" id="3494"/>
    <lineage>
        <taxon>Eukaryota</taxon>
        <taxon>Viridiplantae</taxon>
        <taxon>Streptophyta</taxon>
        <taxon>Embryophyta</taxon>
        <taxon>Tracheophyta</taxon>
        <taxon>Spermatophyta</taxon>
        <taxon>Magnoliopsida</taxon>
        <taxon>eudicotyledons</taxon>
        <taxon>Gunneridae</taxon>
        <taxon>Pentapetalae</taxon>
        <taxon>rosids</taxon>
        <taxon>fabids</taxon>
        <taxon>Rosales</taxon>
        <taxon>Moraceae</taxon>
        <taxon>Ficeae</taxon>
        <taxon>Ficus</taxon>
    </lineage>
</organism>
<dbReference type="Proteomes" id="UP001187192">
    <property type="component" value="Unassembled WGS sequence"/>
</dbReference>
<dbReference type="PROSITE" id="PS50181">
    <property type="entry name" value="FBOX"/>
    <property type="match status" value="1"/>
</dbReference>
<keyword evidence="3" id="KW-1185">Reference proteome</keyword>
<dbReference type="Gene3D" id="1.20.1280.50">
    <property type="match status" value="1"/>
</dbReference>
<dbReference type="PANTHER" id="PTHR47602:SF2">
    <property type="entry name" value="F-BOX PROTEIN SKIP22"/>
    <property type="match status" value="1"/>
</dbReference>
<accession>A0AA88CV89</accession>
<protein>
    <recommendedName>
        <fullName evidence="1">F-box domain-containing protein</fullName>
    </recommendedName>
</protein>
<proteinExistence type="predicted"/>
<dbReference type="CDD" id="cd22165">
    <property type="entry name" value="F-box_AtSKIP22-like"/>
    <property type="match status" value="1"/>
</dbReference>
<evidence type="ECO:0000313" key="3">
    <source>
        <dbReference type="Proteomes" id="UP001187192"/>
    </source>
</evidence>
<comment type="caution">
    <text evidence="2">The sequence shown here is derived from an EMBL/GenBank/DDBJ whole genome shotgun (WGS) entry which is preliminary data.</text>
</comment>
<sequence length="144" mass="16612">MEIEGDSSPKPSPPCFMALPSELQMKILSLLPGTDIVKVGSACKELQRLSCNNDLWKKKFAEEFEILMNKRRRLIRWKGEFAAHHMSRALRSKRKAAEKAEATARWFPHVDIPGENCMARYSNPLAMPWLFGELLWPFPGVIWR</sequence>
<dbReference type="Pfam" id="PF12937">
    <property type="entry name" value="F-box-like"/>
    <property type="match status" value="1"/>
</dbReference>
<dbReference type="SMART" id="SM00256">
    <property type="entry name" value="FBOX"/>
    <property type="match status" value="1"/>
</dbReference>
<dbReference type="InterPro" id="IPR036047">
    <property type="entry name" value="F-box-like_dom_sf"/>
</dbReference>
<evidence type="ECO:0000313" key="2">
    <source>
        <dbReference type="EMBL" id="GMN31092.1"/>
    </source>
</evidence>
<dbReference type="EMBL" id="BTGU01000003">
    <property type="protein sequence ID" value="GMN31092.1"/>
    <property type="molecule type" value="Genomic_DNA"/>
</dbReference>
<name>A0AA88CV89_FICCA</name>
<evidence type="ECO:0000259" key="1">
    <source>
        <dbReference type="PROSITE" id="PS50181"/>
    </source>
</evidence>
<dbReference type="PANTHER" id="PTHR47602">
    <property type="entry name" value="F-BOX PROTEIN SKIP22"/>
    <property type="match status" value="1"/>
</dbReference>
<reference evidence="2" key="1">
    <citation type="submission" date="2023-07" db="EMBL/GenBank/DDBJ databases">
        <title>draft genome sequence of fig (Ficus carica).</title>
        <authorList>
            <person name="Takahashi T."/>
            <person name="Nishimura K."/>
        </authorList>
    </citation>
    <scope>NUCLEOTIDE SEQUENCE</scope>
</reference>